<name>A0A8K2A277_9CYAN</name>
<reference evidence="2" key="1">
    <citation type="submission" date="2019-12" db="EMBL/GenBank/DDBJ databases">
        <title>High-Quality draft genome sequences of three cyanobacteria isolated from the limestone walls of the Old Cathedral of Coimbra.</title>
        <authorList>
            <person name="Tiago I."/>
            <person name="Soares F."/>
            <person name="Portugal A."/>
        </authorList>
    </citation>
    <scope>NUCLEOTIDE SEQUENCE [LARGE SCALE GENOMIC DNA]</scope>
    <source>
        <strain evidence="2">C</strain>
    </source>
</reference>
<dbReference type="AlphaFoldDB" id="A0A8K2A277"/>
<accession>A0A8K2A277</accession>
<feature type="region of interest" description="Disordered" evidence="1">
    <location>
        <begin position="143"/>
        <end position="187"/>
    </location>
</feature>
<keyword evidence="3" id="KW-1185">Reference proteome</keyword>
<proteinExistence type="predicted"/>
<protein>
    <recommendedName>
        <fullName evidence="4">Outer membrane protein beta-barrel domain-containing protein</fullName>
    </recommendedName>
</protein>
<dbReference type="Gene3D" id="2.40.160.20">
    <property type="match status" value="1"/>
</dbReference>
<evidence type="ECO:0008006" key="4">
    <source>
        <dbReference type="Google" id="ProtNLM"/>
    </source>
</evidence>
<evidence type="ECO:0000256" key="1">
    <source>
        <dbReference type="SAM" id="MobiDB-lite"/>
    </source>
</evidence>
<sequence>MKTSSCCLTKPVNSKSKNLVLYSGHLEIAKGKLLQSLLLYGSSALSIAIALLPAPGLAEELSSHLSTLELHTSIGIDASVSETTNEATVVASDSATLIKEPDSLTQALSPTESLVVDWVSSESVESSEQFTLTVIAPDSLAQTPEAELESELQPGEPETELESELQPDEPETELESELQPDQSVSQTVPGNRWEFRVMPYVLVPLGVNIDATVAGRSAEIDLGLGDILSLDRAFNAGLRVEGQKGRFGFFASGLYVFARQSGSIGVRFPEGSLTGFGIPVEVRTRTDGSIRIRQGTIDLAATYQAVNMPLGNQTVSPNPFRRLIVTPYLGIRINVLEERLRVDSVRVEGIPVPINPIPVNQEFNASRTNVTPLLGTQIGFSVSPRLAFGIRGDVSGFNIGARRNFAWNVQALTQYHFSPRTSLQLGYFLSNSDYEDGSGLRRSRVDIRQHGLLLGVIFRF</sequence>
<dbReference type="RefSeq" id="WP_161826854.1">
    <property type="nucleotide sequence ID" value="NZ_WVIC01000050.1"/>
</dbReference>
<evidence type="ECO:0000313" key="2">
    <source>
        <dbReference type="EMBL" id="NCJ08381.1"/>
    </source>
</evidence>
<comment type="caution">
    <text evidence="2">The sequence shown here is derived from an EMBL/GenBank/DDBJ whole genome shotgun (WGS) entry which is preliminary data.</text>
</comment>
<organism evidence="2 3">
    <name type="scientific">Petrachloros mirabilis ULC683</name>
    <dbReference type="NCBI Taxonomy" id="2781853"/>
    <lineage>
        <taxon>Bacteria</taxon>
        <taxon>Bacillati</taxon>
        <taxon>Cyanobacteriota</taxon>
        <taxon>Cyanophyceae</taxon>
        <taxon>Synechococcales</taxon>
        <taxon>Petrachlorosaceae</taxon>
        <taxon>Petrachloros</taxon>
        <taxon>Petrachloros mirabilis</taxon>
    </lineage>
</organism>
<dbReference type="EMBL" id="WVIC01000050">
    <property type="protein sequence ID" value="NCJ08381.1"/>
    <property type="molecule type" value="Genomic_DNA"/>
</dbReference>
<evidence type="ECO:0000313" key="3">
    <source>
        <dbReference type="Proteomes" id="UP000607397"/>
    </source>
</evidence>
<feature type="compositionally biased region" description="Acidic residues" evidence="1">
    <location>
        <begin position="157"/>
        <end position="178"/>
    </location>
</feature>
<dbReference type="Proteomes" id="UP000607397">
    <property type="component" value="Unassembled WGS sequence"/>
</dbReference>
<gene>
    <name evidence="2" type="ORF">GS597_18085</name>
</gene>